<dbReference type="OrthoDB" id="2269034at2759"/>
<keyword evidence="2" id="KW-1185">Reference proteome</keyword>
<evidence type="ECO:0000313" key="1">
    <source>
        <dbReference type="EMBL" id="KIO16213.1"/>
    </source>
</evidence>
<dbReference type="HOGENOM" id="CLU_877713_0_0_1"/>
<dbReference type="EMBL" id="KN823634">
    <property type="protein sequence ID" value="KIO16213.1"/>
    <property type="molecule type" value="Genomic_DNA"/>
</dbReference>
<name>A0A0C3K451_9AGAM</name>
<proteinExistence type="predicted"/>
<sequence>MRWESPILRGVETLEIGGLGSALRLSQLLAILPGNTQLKQLLLSVADIQTDVLAPAKSKIVLCRMEVLRLSKTSGNVAEILLENIDVPVCRNLHLEIDMSKFAAPQFLSGTMLQFRAQICDSIVRGSKSQVKALDMYRGSLHRPWNIPRKGPPIAPNFHFRFSGCSAESMWSWIEEVHLGLPNKVGLILEDQDLEGQISALERMTKSPVMGSLFLSEDGAYYPTALELLGRALPVDTKTSGQKGFSSLTEVGPQAEILAWRSSKSCSADNTNLFHHPSTSSYGNCIHYTMSLLQNLIEKAVGDLVQSVQTLRNETYP</sequence>
<reference evidence="2" key="2">
    <citation type="submission" date="2015-01" db="EMBL/GenBank/DDBJ databases">
        <title>Evolutionary Origins and Diversification of the Mycorrhizal Mutualists.</title>
        <authorList>
            <consortium name="DOE Joint Genome Institute"/>
            <consortium name="Mycorrhizal Genomics Consortium"/>
            <person name="Kohler A."/>
            <person name="Kuo A."/>
            <person name="Nagy L.G."/>
            <person name="Floudas D."/>
            <person name="Copeland A."/>
            <person name="Barry K.W."/>
            <person name="Cichocki N."/>
            <person name="Veneault-Fourrey C."/>
            <person name="LaButti K."/>
            <person name="Lindquist E.A."/>
            <person name="Lipzen A."/>
            <person name="Lundell T."/>
            <person name="Morin E."/>
            <person name="Murat C."/>
            <person name="Riley R."/>
            <person name="Ohm R."/>
            <person name="Sun H."/>
            <person name="Tunlid A."/>
            <person name="Henrissat B."/>
            <person name="Grigoriev I.V."/>
            <person name="Hibbett D.S."/>
            <person name="Martin F."/>
        </authorList>
    </citation>
    <scope>NUCLEOTIDE SEQUENCE [LARGE SCALE GENOMIC DNA]</scope>
    <source>
        <strain evidence="2">MUT 4182</strain>
    </source>
</reference>
<protein>
    <submittedName>
        <fullName evidence="1">Uncharacterized protein</fullName>
    </submittedName>
</protein>
<evidence type="ECO:0000313" key="2">
    <source>
        <dbReference type="Proteomes" id="UP000054248"/>
    </source>
</evidence>
<dbReference type="Proteomes" id="UP000054248">
    <property type="component" value="Unassembled WGS sequence"/>
</dbReference>
<reference evidence="1 2" key="1">
    <citation type="submission" date="2014-04" db="EMBL/GenBank/DDBJ databases">
        <authorList>
            <consortium name="DOE Joint Genome Institute"/>
            <person name="Kuo A."/>
            <person name="Girlanda M."/>
            <person name="Perotto S."/>
            <person name="Kohler A."/>
            <person name="Nagy L.G."/>
            <person name="Floudas D."/>
            <person name="Copeland A."/>
            <person name="Barry K.W."/>
            <person name="Cichocki N."/>
            <person name="Veneault-Fourrey C."/>
            <person name="LaButti K."/>
            <person name="Lindquist E.A."/>
            <person name="Lipzen A."/>
            <person name="Lundell T."/>
            <person name="Morin E."/>
            <person name="Murat C."/>
            <person name="Sun H."/>
            <person name="Tunlid A."/>
            <person name="Henrissat B."/>
            <person name="Grigoriev I.V."/>
            <person name="Hibbett D.S."/>
            <person name="Martin F."/>
            <person name="Nordberg H.P."/>
            <person name="Cantor M.N."/>
            <person name="Hua S.X."/>
        </authorList>
    </citation>
    <scope>NUCLEOTIDE SEQUENCE [LARGE SCALE GENOMIC DNA]</scope>
    <source>
        <strain evidence="1 2">MUT 4182</strain>
    </source>
</reference>
<accession>A0A0C3K451</accession>
<gene>
    <name evidence="1" type="ORF">M407DRAFT_232998</name>
</gene>
<dbReference type="AlphaFoldDB" id="A0A0C3K451"/>
<organism evidence="1 2">
    <name type="scientific">Tulasnella calospora MUT 4182</name>
    <dbReference type="NCBI Taxonomy" id="1051891"/>
    <lineage>
        <taxon>Eukaryota</taxon>
        <taxon>Fungi</taxon>
        <taxon>Dikarya</taxon>
        <taxon>Basidiomycota</taxon>
        <taxon>Agaricomycotina</taxon>
        <taxon>Agaricomycetes</taxon>
        <taxon>Cantharellales</taxon>
        <taxon>Tulasnellaceae</taxon>
        <taxon>Tulasnella</taxon>
    </lineage>
</organism>